<accession>A0A6J7RIH2</accession>
<feature type="compositionally biased region" description="Basic and acidic residues" evidence="1">
    <location>
        <begin position="261"/>
        <end position="273"/>
    </location>
</feature>
<reference evidence="4" key="1">
    <citation type="submission" date="2020-05" db="EMBL/GenBank/DDBJ databases">
        <authorList>
            <person name="Chiriac C."/>
            <person name="Salcher M."/>
            <person name="Ghai R."/>
            <person name="Kavagutti S V."/>
        </authorList>
    </citation>
    <scope>NUCLEOTIDE SEQUENCE</scope>
</reference>
<dbReference type="EMBL" id="CAEZYR010000145">
    <property type="protein sequence ID" value="CAB4766296.1"/>
    <property type="molecule type" value="Genomic_DNA"/>
</dbReference>
<feature type="compositionally biased region" description="Basic and acidic residues" evidence="1">
    <location>
        <begin position="1"/>
        <end position="13"/>
    </location>
</feature>
<feature type="compositionally biased region" description="Low complexity" evidence="1">
    <location>
        <begin position="280"/>
        <end position="289"/>
    </location>
</feature>
<feature type="region of interest" description="Disordered" evidence="1">
    <location>
        <begin position="1"/>
        <end position="84"/>
    </location>
</feature>
<dbReference type="AlphaFoldDB" id="A0A6J7RIH2"/>
<name>A0A6J7RIH2_9ZZZZ</name>
<evidence type="ECO:0000256" key="1">
    <source>
        <dbReference type="SAM" id="MobiDB-lite"/>
    </source>
</evidence>
<evidence type="ECO:0000313" key="2">
    <source>
        <dbReference type="EMBL" id="CAB4766296.1"/>
    </source>
</evidence>
<dbReference type="EMBL" id="CAFBOS010000346">
    <property type="protein sequence ID" value="CAB5028308.1"/>
    <property type="molecule type" value="Genomic_DNA"/>
</dbReference>
<sequence length="289" mass="31074">MTHEGAARAERTDVQPAADHLAEAPKVGLHARPRRGPTDPEAEPGDHLVEQQKRADPVAGLAETLQEPGRRSHEPHVGRDGFDAHDRDRLVELGHHVVRGNDGIGHCAGGDAVAARQPLVGHTAAPRGEQRVAVAVVATGELHDRVASGRAASEPHCGHRRLGARRYEAHHLEPRYASGQRFGQLDLAQRGRTERGAIERGGADGLDHLWMGVAEDGRAIALHIVDVPRAFDIPHVGTRAAGNKVRLAPNRPKRAHGRVHPAGDDGLRPREQLMVRGRGHSSSASSRAK</sequence>
<proteinExistence type="predicted"/>
<feature type="compositionally biased region" description="Basic and acidic residues" evidence="1">
    <location>
        <begin position="68"/>
        <end position="84"/>
    </location>
</feature>
<feature type="compositionally biased region" description="Basic and acidic residues" evidence="1">
    <location>
        <begin position="44"/>
        <end position="56"/>
    </location>
</feature>
<feature type="region of interest" description="Disordered" evidence="1">
    <location>
        <begin position="250"/>
        <end position="289"/>
    </location>
</feature>
<organism evidence="4">
    <name type="scientific">freshwater metagenome</name>
    <dbReference type="NCBI Taxonomy" id="449393"/>
    <lineage>
        <taxon>unclassified sequences</taxon>
        <taxon>metagenomes</taxon>
        <taxon>ecological metagenomes</taxon>
    </lineage>
</organism>
<evidence type="ECO:0000313" key="3">
    <source>
        <dbReference type="EMBL" id="CAB4943901.1"/>
    </source>
</evidence>
<dbReference type="EMBL" id="CAFBMH010000269">
    <property type="protein sequence ID" value="CAB4943901.1"/>
    <property type="molecule type" value="Genomic_DNA"/>
</dbReference>
<protein>
    <submittedName>
        <fullName evidence="4">Unannotated protein</fullName>
    </submittedName>
</protein>
<gene>
    <name evidence="2" type="ORF">UFOPK2754_02803</name>
    <name evidence="3" type="ORF">UFOPK3543_03406</name>
    <name evidence="4" type="ORF">UFOPK3967_03229</name>
</gene>
<evidence type="ECO:0000313" key="4">
    <source>
        <dbReference type="EMBL" id="CAB5028308.1"/>
    </source>
</evidence>